<dbReference type="CDD" id="cd00590">
    <property type="entry name" value="RRM_SF"/>
    <property type="match status" value="1"/>
</dbReference>
<feature type="domain" description="RRM" evidence="3">
    <location>
        <begin position="152"/>
        <end position="226"/>
    </location>
</feature>
<accession>A0A4Y2ECS7</accession>
<sequence length="478" mass="54840">MQRYNNLSECIQMCDRILRTNTYPRSNLIPPEGKEKFNSDTLFLRNVNAFYPSRTIVVQNFLSEAEAHVQSFVAMFGIVEICELIKEDAPSCLAVVQYKFKRSAADALLAMPYCQVRGSNLIVNLLWNGPYENIGTFTQSVRKSFKECAEKRVVCIGHLPRIITEDAIRHKCEKYGKVENVQVQPQEQGAFAYVVFESAFSAAIANYCLRNSSTSNAALMLGYSENGSPVLLGPVRVRPLDQYMVPLTAFDVRCICTRFLDYSRMKGLFVNLQRKLPLHHFFRPGGPEYCIRLPTSQAKGVSFFLEIVLFEGNYIKNADDITDMAYQVCNNKYLFRFSVDFGLHKPIMSYDDNVPRPNQHFLSWNSFFILDLQICFPWGISEPRLEPRIQAMNHIYSDIDQRAFEDDATGSSWFGVVLRYSLCNLVPGSDESQYRRRIKFLLAENMPLIRLVGSLEDINTYQLPVHVFSDTHLNLKKN</sequence>
<evidence type="ECO:0000259" key="3">
    <source>
        <dbReference type="PROSITE" id="PS50102"/>
    </source>
</evidence>
<dbReference type="Proteomes" id="UP000499080">
    <property type="component" value="Unassembled WGS sequence"/>
</dbReference>
<evidence type="ECO:0000313" key="5">
    <source>
        <dbReference type="Proteomes" id="UP000499080"/>
    </source>
</evidence>
<evidence type="ECO:0000256" key="1">
    <source>
        <dbReference type="ARBA" id="ARBA00022884"/>
    </source>
</evidence>
<comment type="caution">
    <text evidence="4">The sequence shown here is derived from an EMBL/GenBank/DDBJ whole genome shotgun (WGS) entry which is preliminary data.</text>
</comment>
<protein>
    <recommendedName>
        <fullName evidence="3">RRM domain-containing protein</fullName>
    </recommendedName>
</protein>
<gene>
    <name evidence="4" type="ORF">AVEN_151323_1</name>
</gene>
<dbReference type="EMBL" id="BGPR01000548">
    <property type="protein sequence ID" value="GBM25848.1"/>
    <property type="molecule type" value="Genomic_DNA"/>
</dbReference>
<dbReference type="Gene3D" id="3.30.70.330">
    <property type="match status" value="1"/>
</dbReference>
<dbReference type="SMART" id="SM00360">
    <property type="entry name" value="RRM"/>
    <property type="match status" value="2"/>
</dbReference>
<evidence type="ECO:0000313" key="4">
    <source>
        <dbReference type="EMBL" id="GBM25848.1"/>
    </source>
</evidence>
<dbReference type="GO" id="GO:0003723">
    <property type="term" value="F:RNA binding"/>
    <property type="evidence" value="ECO:0007669"/>
    <property type="project" value="UniProtKB-UniRule"/>
</dbReference>
<dbReference type="Pfam" id="PF00076">
    <property type="entry name" value="RRM_1"/>
    <property type="match status" value="1"/>
</dbReference>
<reference evidence="4 5" key="1">
    <citation type="journal article" date="2019" name="Sci. Rep.">
        <title>Orb-weaving spider Araneus ventricosus genome elucidates the spidroin gene catalogue.</title>
        <authorList>
            <person name="Kono N."/>
            <person name="Nakamura H."/>
            <person name="Ohtoshi R."/>
            <person name="Moran D.A.P."/>
            <person name="Shinohara A."/>
            <person name="Yoshida Y."/>
            <person name="Fujiwara M."/>
            <person name="Mori M."/>
            <person name="Tomita M."/>
            <person name="Arakawa K."/>
        </authorList>
    </citation>
    <scope>NUCLEOTIDE SEQUENCE [LARGE SCALE GENOMIC DNA]</scope>
</reference>
<keyword evidence="1 2" id="KW-0694">RNA-binding</keyword>
<organism evidence="4 5">
    <name type="scientific">Araneus ventricosus</name>
    <name type="common">Orbweaver spider</name>
    <name type="synonym">Epeira ventricosa</name>
    <dbReference type="NCBI Taxonomy" id="182803"/>
    <lineage>
        <taxon>Eukaryota</taxon>
        <taxon>Metazoa</taxon>
        <taxon>Ecdysozoa</taxon>
        <taxon>Arthropoda</taxon>
        <taxon>Chelicerata</taxon>
        <taxon>Arachnida</taxon>
        <taxon>Araneae</taxon>
        <taxon>Araneomorphae</taxon>
        <taxon>Entelegynae</taxon>
        <taxon>Araneoidea</taxon>
        <taxon>Araneidae</taxon>
        <taxon>Araneus</taxon>
    </lineage>
</organism>
<name>A0A4Y2ECS7_ARAVE</name>
<dbReference type="AlphaFoldDB" id="A0A4Y2ECS7"/>
<dbReference type="InterPro" id="IPR035979">
    <property type="entry name" value="RBD_domain_sf"/>
</dbReference>
<dbReference type="PROSITE" id="PS50102">
    <property type="entry name" value="RRM"/>
    <property type="match status" value="1"/>
</dbReference>
<keyword evidence="5" id="KW-1185">Reference proteome</keyword>
<dbReference type="InterPro" id="IPR012677">
    <property type="entry name" value="Nucleotide-bd_a/b_plait_sf"/>
</dbReference>
<proteinExistence type="predicted"/>
<dbReference type="OrthoDB" id="6407164at2759"/>
<evidence type="ECO:0000256" key="2">
    <source>
        <dbReference type="PROSITE-ProRule" id="PRU00176"/>
    </source>
</evidence>
<dbReference type="InterPro" id="IPR000504">
    <property type="entry name" value="RRM_dom"/>
</dbReference>
<dbReference type="SUPFAM" id="SSF54928">
    <property type="entry name" value="RNA-binding domain, RBD"/>
    <property type="match status" value="1"/>
</dbReference>